<dbReference type="InterPro" id="IPR014729">
    <property type="entry name" value="Rossmann-like_a/b/a_fold"/>
</dbReference>
<dbReference type="PRINTS" id="PR01438">
    <property type="entry name" value="UNVRSLSTRESS"/>
</dbReference>
<keyword evidence="4" id="KW-1185">Reference proteome</keyword>
<dbReference type="InterPro" id="IPR006016">
    <property type="entry name" value="UspA"/>
</dbReference>
<name>A0A0F2T9H0_STRR3</name>
<dbReference type="OrthoDB" id="6174426at2"/>
<proteinExistence type="inferred from homology"/>
<dbReference type="SUPFAM" id="SSF52402">
    <property type="entry name" value="Adenine nucleotide alpha hydrolases-like"/>
    <property type="match status" value="1"/>
</dbReference>
<comment type="similarity">
    <text evidence="1">Belongs to the universal stress protein A family.</text>
</comment>
<feature type="domain" description="UspA" evidence="2">
    <location>
        <begin position="9"/>
        <end position="143"/>
    </location>
</feature>
<dbReference type="CDD" id="cd00293">
    <property type="entry name" value="USP-like"/>
    <property type="match status" value="1"/>
</dbReference>
<evidence type="ECO:0000259" key="2">
    <source>
        <dbReference type="Pfam" id="PF00582"/>
    </source>
</evidence>
<dbReference type="AlphaFoldDB" id="A0A0F2T9H0"/>
<dbReference type="PANTHER" id="PTHR46553">
    <property type="entry name" value="ADENINE NUCLEOTIDE ALPHA HYDROLASES-LIKE SUPERFAMILY PROTEIN"/>
    <property type="match status" value="1"/>
</dbReference>
<comment type="caution">
    <text evidence="3">The sequence shown here is derived from an EMBL/GenBank/DDBJ whole genome shotgun (WGS) entry which is preliminary data.</text>
</comment>
<dbReference type="PATRIC" id="fig|359131.3.peg.5982"/>
<reference evidence="3 4" key="1">
    <citation type="submission" date="2015-02" db="EMBL/GenBank/DDBJ databases">
        <authorList>
            <person name="Ju K.-S."/>
            <person name="Doroghazi J.R."/>
            <person name="Metcalf W."/>
        </authorList>
    </citation>
    <scope>NUCLEOTIDE SEQUENCE [LARGE SCALE GENOMIC DNA]</scope>
    <source>
        <strain evidence="3 4">ATCC 31215</strain>
    </source>
</reference>
<dbReference type="Proteomes" id="UP000033699">
    <property type="component" value="Unassembled WGS sequence"/>
</dbReference>
<dbReference type="InterPro" id="IPR006015">
    <property type="entry name" value="Universal_stress_UspA"/>
</dbReference>
<organism evidence="3 4">
    <name type="scientific">Streptomyces rubellomurinus (strain ATCC 31215)</name>
    <dbReference type="NCBI Taxonomy" id="359131"/>
    <lineage>
        <taxon>Bacteria</taxon>
        <taxon>Bacillati</taxon>
        <taxon>Actinomycetota</taxon>
        <taxon>Actinomycetes</taxon>
        <taxon>Kitasatosporales</taxon>
        <taxon>Streptomycetaceae</taxon>
        <taxon>Streptomyces</taxon>
    </lineage>
</organism>
<protein>
    <submittedName>
        <fullName evidence="3">Universal stress protein UspA</fullName>
    </submittedName>
</protein>
<dbReference type="EMBL" id="JZKH01000057">
    <property type="protein sequence ID" value="KJS59863.1"/>
    <property type="molecule type" value="Genomic_DNA"/>
</dbReference>
<evidence type="ECO:0000256" key="1">
    <source>
        <dbReference type="ARBA" id="ARBA00008791"/>
    </source>
</evidence>
<evidence type="ECO:0000313" key="4">
    <source>
        <dbReference type="Proteomes" id="UP000033699"/>
    </source>
</evidence>
<evidence type="ECO:0000313" key="3">
    <source>
        <dbReference type="EMBL" id="KJS59863.1"/>
    </source>
</evidence>
<accession>A0A0F2T9H0</accession>
<gene>
    <name evidence="3" type="ORF">VM95_24750</name>
</gene>
<dbReference type="RefSeq" id="WP_045700313.1">
    <property type="nucleotide sequence ID" value="NZ_JZKH01000057.1"/>
</dbReference>
<dbReference type="Gene3D" id="3.40.50.620">
    <property type="entry name" value="HUPs"/>
    <property type="match status" value="1"/>
</dbReference>
<dbReference type="PANTHER" id="PTHR46553:SF3">
    <property type="entry name" value="ADENINE NUCLEOTIDE ALPHA HYDROLASES-LIKE SUPERFAMILY PROTEIN"/>
    <property type="match status" value="1"/>
</dbReference>
<sequence>MDANENAPRVVVGVDGSPSSHAALRWAIRHAALLGGVVDAVGAWEPPSHFGWSAPVVDPTFDRELADRRFADQLDTVIGPDQPVPVRRAMVLGDPTDVLLEAAQGAEVLVVGSHGHGGFTRALLGSVSTRVAQHADCPVVIVRAQ</sequence>
<dbReference type="Pfam" id="PF00582">
    <property type="entry name" value="Usp"/>
    <property type="match status" value="1"/>
</dbReference>